<feature type="transmembrane region" description="Helical" evidence="11">
    <location>
        <begin position="108"/>
        <end position="129"/>
    </location>
</feature>
<comment type="function">
    <text evidence="11">Na(+)/H(+) antiporter that extrudes sodium in exchange for external protons.</text>
</comment>
<dbReference type="AlphaFoldDB" id="A0A0S2M2L6"/>
<evidence type="ECO:0000256" key="9">
    <source>
        <dbReference type="ARBA" id="ARBA00023136"/>
    </source>
</evidence>
<evidence type="ECO:0000256" key="2">
    <source>
        <dbReference type="ARBA" id="ARBA00022448"/>
    </source>
</evidence>
<reference evidence="12 13" key="2">
    <citation type="journal article" date="2016" name="J. Biotechnol.">
        <title>Complete genome sequence of Arthrobacter alpinus ERGS4:06, a yellow pigmented bacterium tolerant to cold and radiations isolated from Sikkim Himalaya.</title>
        <authorList>
            <person name="Kumar R."/>
            <person name="Singh D."/>
            <person name="Swarnkar M.K."/>
            <person name="Singh A.K."/>
            <person name="Kumar S."/>
        </authorList>
    </citation>
    <scope>NUCLEOTIDE SEQUENCE [LARGE SCALE GENOMIC DNA]</scope>
    <source>
        <strain evidence="12 13">ERGS4:06</strain>
    </source>
</reference>
<comment type="subcellular location">
    <subcellularLocation>
        <location evidence="1">Cell inner membrane</location>
        <topology evidence="1">Multi-pass membrane protein</topology>
    </subcellularLocation>
    <subcellularLocation>
        <location evidence="11">Cell membrane</location>
        <topology evidence="11">Multi-pass membrane protein</topology>
    </subcellularLocation>
</comment>
<dbReference type="EMBL" id="CP013200">
    <property type="protein sequence ID" value="ALO67768.1"/>
    <property type="molecule type" value="Genomic_DNA"/>
</dbReference>
<feature type="transmembrane region" description="Helical" evidence="11">
    <location>
        <begin position="196"/>
        <end position="213"/>
    </location>
</feature>
<keyword evidence="4 11" id="KW-1003">Cell membrane</keyword>
<dbReference type="GO" id="GO:0005886">
    <property type="term" value="C:plasma membrane"/>
    <property type="evidence" value="ECO:0007669"/>
    <property type="project" value="UniProtKB-SubCell"/>
</dbReference>
<dbReference type="Proteomes" id="UP000059574">
    <property type="component" value="Chromosome"/>
</dbReference>
<comment type="catalytic activity">
    <reaction evidence="11">
        <text>Na(+)(in) + 2 H(+)(out) = Na(+)(out) + 2 H(+)(in)</text>
        <dbReference type="Rhea" id="RHEA:29251"/>
        <dbReference type="ChEBI" id="CHEBI:15378"/>
        <dbReference type="ChEBI" id="CHEBI:29101"/>
    </reaction>
</comment>
<feature type="transmembrane region" description="Helical" evidence="11">
    <location>
        <begin position="29"/>
        <end position="46"/>
    </location>
</feature>
<keyword evidence="5 11" id="KW-0812">Transmembrane</keyword>
<dbReference type="PANTHER" id="PTHR30341">
    <property type="entry name" value="SODIUM ION/PROTON ANTIPORTER NHAA-RELATED"/>
    <property type="match status" value="1"/>
</dbReference>
<sequence length="433" mass="45786">MSSSSTPRIFGRGSYSEFVRINNILRSETVGGALLLAATVIALVWANSPIAESYFNLRDFKIGPEWLHLNLSLGGWASDGLLAIFFFVAGLELKREFVAGDLRNPARAIVPITAAVGGVIVPALFFVAVNWAAGPEVLKGWAIPTATDIAFALAVLAVISTHLPTALRTFLLTLAVVDDLIAIAIIAVFYPSEMNYGFLALAALPLLAFTWLVQKRIRSWYLLLPLALATWALVHASGIHATVAGVLLGFAVPVIRSAKAGGPDAGPGMAEHFEHLMRPISAGFAVPVFAFFSAGVALGGMAGLRSAFTDTVALGILGALILGKFMGVLGATWLVTKTTKATLDEGLAWIDVVGLALLAGVGFTVSLLISELSFGDDSPHYSHAKVAILAGSLASALLATVVLRIRNKHYRQLAELESRDDDGDGIPDVYQQD</sequence>
<keyword evidence="10 11" id="KW-0739">Sodium transport</keyword>
<proteinExistence type="inferred from homology"/>
<evidence type="ECO:0000256" key="4">
    <source>
        <dbReference type="ARBA" id="ARBA00022475"/>
    </source>
</evidence>
<comment type="similarity">
    <text evidence="11">Belongs to the NhaA Na(+)/H(+) (TC 2.A.33) antiporter family.</text>
</comment>
<evidence type="ECO:0000256" key="10">
    <source>
        <dbReference type="ARBA" id="ARBA00023201"/>
    </source>
</evidence>
<evidence type="ECO:0000256" key="7">
    <source>
        <dbReference type="ARBA" id="ARBA00023053"/>
    </source>
</evidence>
<feature type="transmembrane region" description="Helical" evidence="11">
    <location>
        <begin position="381"/>
        <end position="403"/>
    </location>
</feature>
<evidence type="ECO:0000256" key="6">
    <source>
        <dbReference type="ARBA" id="ARBA00022989"/>
    </source>
</evidence>
<reference evidence="13" key="1">
    <citation type="submission" date="2015-11" db="EMBL/GenBank/DDBJ databases">
        <authorList>
            <person name="Kumar R."/>
            <person name="Singh D."/>
            <person name="Swarnkar M.K."/>
            <person name="Singh A.K."/>
            <person name="Kumar S."/>
        </authorList>
    </citation>
    <scope>NUCLEOTIDE SEQUENCE [LARGE SCALE GENOMIC DNA]</scope>
    <source>
        <strain evidence="13">ERGS4:06</strain>
    </source>
</reference>
<keyword evidence="6 11" id="KW-1133">Transmembrane helix</keyword>
<evidence type="ECO:0000256" key="5">
    <source>
        <dbReference type="ARBA" id="ARBA00022692"/>
    </source>
</evidence>
<dbReference type="OrthoDB" id="9808135at2"/>
<evidence type="ECO:0000313" key="12">
    <source>
        <dbReference type="EMBL" id="ALO67768.1"/>
    </source>
</evidence>
<dbReference type="NCBIfam" id="TIGR00773">
    <property type="entry name" value="NhaA"/>
    <property type="match status" value="1"/>
</dbReference>
<dbReference type="Pfam" id="PF06965">
    <property type="entry name" value="Na_H_antiport_1"/>
    <property type="match status" value="1"/>
</dbReference>
<feature type="transmembrane region" description="Helical" evidence="11">
    <location>
        <begin position="141"/>
        <end position="159"/>
    </location>
</feature>
<dbReference type="GO" id="GO:0015385">
    <property type="term" value="F:sodium:proton antiporter activity"/>
    <property type="evidence" value="ECO:0007669"/>
    <property type="project" value="UniProtKB-UniRule"/>
</dbReference>
<evidence type="ECO:0000313" key="13">
    <source>
        <dbReference type="Proteomes" id="UP000059574"/>
    </source>
</evidence>
<keyword evidence="7 11" id="KW-0915">Sodium</keyword>
<accession>A0A0S2M2L6</accession>
<evidence type="ECO:0000256" key="1">
    <source>
        <dbReference type="ARBA" id="ARBA00004429"/>
    </source>
</evidence>
<evidence type="ECO:0000256" key="11">
    <source>
        <dbReference type="HAMAP-Rule" id="MF_01844"/>
    </source>
</evidence>
<organism evidence="12 13">
    <name type="scientific">Arthrobacter alpinus</name>
    <dbReference type="NCBI Taxonomy" id="656366"/>
    <lineage>
        <taxon>Bacteria</taxon>
        <taxon>Bacillati</taxon>
        <taxon>Actinomycetota</taxon>
        <taxon>Actinomycetes</taxon>
        <taxon>Micrococcales</taxon>
        <taxon>Micrococcaceae</taxon>
        <taxon>Arthrobacter</taxon>
    </lineage>
</organism>
<name>A0A0S2M2L6_9MICC</name>
<dbReference type="HAMAP" id="MF_01844">
    <property type="entry name" value="NhaA"/>
    <property type="match status" value="1"/>
</dbReference>
<feature type="transmembrane region" description="Helical" evidence="11">
    <location>
        <begin position="171"/>
        <end position="190"/>
    </location>
</feature>
<evidence type="ECO:0000256" key="3">
    <source>
        <dbReference type="ARBA" id="ARBA00022449"/>
    </source>
</evidence>
<keyword evidence="9 11" id="KW-0472">Membrane</keyword>
<dbReference type="InterPro" id="IPR004670">
    <property type="entry name" value="NhaA"/>
</dbReference>
<keyword evidence="2 11" id="KW-0813">Transport</keyword>
<dbReference type="RefSeq" id="WP_062291258.1">
    <property type="nucleotide sequence ID" value="NZ_CP013200.1"/>
</dbReference>
<dbReference type="InterPro" id="IPR023171">
    <property type="entry name" value="Na/H_antiporter_dom_sf"/>
</dbReference>
<gene>
    <name evidence="11" type="primary">nhaA</name>
    <name evidence="12" type="ORF">AS189_16395</name>
</gene>
<keyword evidence="8 11" id="KW-0406">Ion transport</keyword>
<dbReference type="PANTHER" id="PTHR30341:SF0">
    <property type="entry name" value="NA(+)_H(+) ANTIPORTER NHAA"/>
    <property type="match status" value="1"/>
</dbReference>
<feature type="transmembrane region" description="Helical" evidence="11">
    <location>
        <begin position="312"/>
        <end position="335"/>
    </location>
</feature>
<feature type="transmembrane region" description="Helical" evidence="11">
    <location>
        <begin position="66"/>
        <end position="88"/>
    </location>
</feature>
<protein>
    <recommendedName>
        <fullName evidence="11">Na(+)/H(+) antiporter NhaA</fullName>
    </recommendedName>
    <alternativeName>
        <fullName evidence="11">Sodium/proton antiporter NhaA</fullName>
    </alternativeName>
</protein>
<feature type="transmembrane region" description="Helical" evidence="11">
    <location>
        <begin position="279"/>
        <end position="300"/>
    </location>
</feature>
<evidence type="ECO:0000256" key="8">
    <source>
        <dbReference type="ARBA" id="ARBA00023065"/>
    </source>
</evidence>
<keyword evidence="3 11" id="KW-0050">Antiport</keyword>
<feature type="transmembrane region" description="Helical" evidence="11">
    <location>
        <begin position="347"/>
        <end position="369"/>
    </location>
</feature>
<dbReference type="GO" id="GO:0006885">
    <property type="term" value="P:regulation of pH"/>
    <property type="evidence" value="ECO:0007669"/>
    <property type="project" value="UniProtKB-UniRule"/>
</dbReference>
<dbReference type="Gene3D" id="1.20.1530.10">
    <property type="entry name" value="Na+/H+ antiporter like domain"/>
    <property type="match status" value="1"/>
</dbReference>